<dbReference type="Gene3D" id="2.30.30.40">
    <property type="entry name" value="SH3 Domains"/>
    <property type="match status" value="5"/>
</dbReference>
<name>A0A671V163_SPAAU</name>
<feature type="region of interest" description="Disordered" evidence="12">
    <location>
        <begin position="593"/>
        <end position="788"/>
    </location>
</feature>
<dbReference type="InterPro" id="IPR001452">
    <property type="entry name" value="SH3_domain"/>
</dbReference>
<feature type="compositionally biased region" description="Polar residues" evidence="12">
    <location>
        <begin position="1012"/>
        <end position="1024"/>
    </location>
</feature>
<evidence type="ECO:0000256" key="3">
    <source>
        <dbReference type="ARBA" id="ARBA00009628"/>
    </source>
</evidence>
<feature type="compositionally biased region" description="Polar residues" evidence="12">
    <location>
        <begin position="604"/>
        <end position="635"/>
    </location>
</feature>
<dbReference type="CDD" id="cd12019">
    <property type="entry name" value="SH3_Tks5_4"/>
    <property type="match status" value="1"/>
</dbReference>
<dbReference type="GeneTree" id="ENSGT00940000157732"/>
<feature type="domain" description="SH3" evidence="13">
    <location>
        <begin position="227"/>
        <end position="286"/>
    </location>
</feature>
<reference evidence="15" key="1">
    <citation type="submission" date="2021-04" db="EMBL/GenBank/DDBJ databases">
        <authorList>
            <consortium name="Wellcome Sanger Institute Data Sharing"/>
        </authorList>
    </citation>
    <scope>NUCLEOTIDE SEQUENCE [LARGE SCALE GENOMIC DNA]</scope>
</reference>
<feature type="region of interest" description="Disordered" evidence="12">
    <location>
        <begin position="887"/>
        <end position="911"/>
    </location>
</feature>
<dbReference type="PANTHER" id="PTHR15706:SF2">
    <property type="entry name" value="SH3 AND PX DOMAIN-CONTAINING PROTEIN 2A"/>
    <property type="match status" value="1"/>
</dbReference>
<keyword evidence="16" id="KW-1185">Reference proteome</keyword>
<dbReference type="SUPFAM" id="SSF50044">
    <property type="entry name" value="SH3-domain"/>
    <property type="match status" value="5"/>
</dbReference>
<dbReference type="Pfam" id="PF00787">
    <property type="entry name" value="PX"/>
    <property type="match status" value="1"/>
</dbReference>
<dbReference type="FunFam" id="2.30.30.40:FF:000059">
    <property type="entry name" value="SH3 and PX domain-containing protein 2A"/>
    <property type="match status" value="1"/>
</dbReference>
<dbReference type="InterPro" id="IPR051228">
    <property type="entry name" value="NADPH_Oxidase/PX-Domain"/>
</dbReference>
<dbReference type="Pfam" id="PF07653">
    <property type="entry name" value="SH3_2"/>
    <property type="match status" value="1"/>
</dbReference>
<dbReference type="SMART" id="SM00312">
    <property type="entry name" value="PX"/>
    <property type="match status" value="1"/>
</dbReference>
<dbReference type="InterPro" id="IPR036871">
    <property type="entry name" value="PX_dom_sf"/>
</dbReference>
<dbReference type="Proteomes" id="UP000472265">
    <property type="component" value="Chromosome 1"/>
</dbReference>
<keyword evidence="6" id="KW-0597">Phosphoprotein</keyword>
<dbReference type="InterPro" id="IPR001683">
    <property type="entry name" value="PX_dom"/>
</dbReference>
<reference evidence="15" key="2">
    <citation type="submission" date="2025-08" db="UniProtKB">
        <authorList>
            <consortium name="Ensembl"/>
        </authorList>
    </citation>
    <scope>IDENTIFICATION</scope>
</reference>
<comment type="subcellular location">
    <subcellularLocation>
        <location evidence="1">Cell projection</location>
        <location evidence="1">Podosome</location>
    </subcellularLocation>
    <subcellularLocation>
        <location evidence="2">Cytoplasm</location>
    </subcellularLocation>
</comment>
<dbReference type="SMART" id="SM00326">
    <property type="entry name" value="SH3"/>
    <property type="match status" value="5"/>
</dbReference>
<dbReference type="FunFam" id="2.30.30.40:FF:000031">
    <property type="entry name" value="SH3 and PX domain-containing protein 2A"/>
    <property type="match status" value="1"/>
</dbReference>
<keyword evidence="8" id="KW-0965">Cell junction</keyword>
<dbReference type="SUPFAM" id="SSF64268">
    <property type="entry name" value="PX domain"/>
    <property type="match status" value="1"/>
</dbReference>
<dbReference type="Pfam" id="PF00018">
    <property type="entry name" value="SH3_1"/>
    <property type="match status" value="4"/>
</dbReference>
<dbReference type="PROSITE" id="PS50002">
    <property type="entry name" value="SH3"/>
    <property type="match status" value="5"/>
</dbReference>
<dbReference type="GO" id="GO:0002102">
    <property type="term" value="C:podosome"/>
    <property type="evidence" value="ECO:0007669"/>
    <property type="project" value="UniProtKB-SubCell"/>
</dbReference>
<dbReference type="InterPro" id="IPR036028">
    <property type="entry name" value="SH3-like_dom_sf"/>
</dbReference>
<feature type="domain" description="SH3" evidence="13">
    <location>
        <begin position="1046"/>
        <end position="1107"/>
    </location>
</feature>
<feature type="region of interest" description="Disordered" evidence="12">
    <location>
        <begin position="374"/>
        <end position="404"/>
    </location>
</feature>
<feature type="compositionally biased region" description="Low complexity" evidence="12">
    <location>
        <begin position="999"/>
        <end position="1011"/>
    </location>
</feature>
<evidence type="ECO:0000256" key="5">
    <source>
        <dbReference type="ARBA" id="ARBA00022490"/>
    </source>
</evidence>
<evidence type="ECO:0000256" key="7">
    <source>
        <dbReference type="ARBA" id="ARBA00022737"/>
    </source>
</evidence>
<evidence type="ECO:0000256" key="10">
    <source>
        <dbReference type="ARBA" id="ARBA00072115"/>
    </source>
</evidence>
<evidence type="ECO:0000256" key="2">
    <source>
        <dbReference type="ARBA" id="ARBA00004496"/>
    </source>
</evidence>
<feature type="domain" description="SH3" evidence="13">
    <location>
        <begin position="406"/>
        <end position="465"/>
    </location>
</feature>
<keyword evidence="9" id="KW-0966">Cell projection</keyword>
<feature type="compositionally biased region" description="Basic and acidic residues" evidence="12">
    <location>
        <begin position="533"/>
        <end position="542"/>
    </location>
</feature>
<dbReference type="FunFam" id="3.30.1520.10:FF:000005">
    <property type="entry name" value="SH3 and PX domain-containing protein 2B"/>
    <property type="match status" value="1"/>
</dbReference>
<dbReference type="FunFam" id="2.30.30.40:FF:000042">
    <property type="entry name" value="SH3 and PX domain-containing protein 2A"/>
    <property type="match status" value="1"/>
</dbReference>
<dbReference type="InterPro" id="IPR035452">
    <property type="entry name" value="SH3PXD2A_SH3_2"/>
</dbReference>
<evidence type="ECO:0000259" key="14">
    <source>
        <dbReference type="PROSITE" id="PS50195"/>
    </source>
</evidence>
<sequence length="1107" mass="123481">GVYLINVTYSDNTSHIIYRRYSKFFDLQMQILDKFPIEGGQKDPKKRIIPFLPGKILFRRSHVRDVAMKRLRFIDDYCRALVRLPPQISQSEEVLRFFETKAEDINPPVEWLTACFFPSGIDSSEPMVLEQYVAVASYERQENSEISLKAGETVDVIEKSESGWWFVSTAEEQGWVPATYLDSQNVTRDDLDLGTSRTGEVTKRRKAHLKRLDRRWTLGGIVNRQQSREEKYVTIQPYTSQGKDEVSFEKGVTVEVIQKNLEGWWFIRYLGKEGWAPASYLKKVKEDFSPRKKNLTGPVEIIGNIMEISNLLQKKSVSEKDIQTDGEGSTTPERHISKSEISLPMPFTASAALNENKVRGEPGSPAVARVAPHRVEIGSPNLRQKPPPRRETHMGFQLPKPPEPPAVEAEYYTIADFQSSISDGISFRGGQKADVIEKNPGGWWYVQIGEMEGWAPCSYIDKRKKPNLSRRTSTLTRPKVPPPAPPVKKQDSEETPPPANSASKASEPPSRPVYEEPEYDVPAIGCEGESDTDSLKDERSLDVKLSSVVSDKYRSSPPSCKASPPVCKASPVFTHRRSSFRSVEEVAKEECIYENDGFRRSSGIEGTSTVKGSSEPNSPRSYHSSTVPRKPSGSSPLAGRPMKTMTPEMSRRSQTLGRHIDISLRSQDSSPHSSSDELNRGPKKGTAFSRDVEQRIGQSPSTRPKPSVRPKPLLTKSEPQSPERMDISSLRRQLRPTSQFRHGLKPTRGDDSETASVISSEDSMCSRSTSDLSSVYSKGSRGDSDVEGPNFYRSLDAYKKVQDSEISFPAGVEVEILEKQESGWWYIRWGSEEGWAPSYYLEPVRQIGDPGGLESDGHGSGGSKSNSLEKNEQHVLALNNINIQGLNPQHQGLRRNTPPIPSKPPGGFSKPSGIVNGGVRMRNGVRQVAVRPQSVFVTTTQPAKDGHYMTGSLRRNDSLGRSDHYGSGSATLGVRRNASFSTVRPHVVVESQTRPAERSSLGSSGSSFSTSNVQDALSRANQRNGIPVSTVRPKPIEKSQLIHNNLGRDVYVSIADYRGDEETMGFTEGTCLEVLERNPNGWWYCQVQDSLLPRKGWVPSNYLERKK</sequence>
<evidence type="ECO:0000256" key="12">
    <source>
        <dbReference type="SAM" id="MobiDB-lite"/>
    </source>
</evidence>
<dbReference type="AlphaFoldDB" id="A0A671V163"/>
<dbReference type="Gene3D" id="3.30.1520.10">
    <property type="entry name" value="Phox-like domain"/>
    <property type="match status" value="1"/>
</dbReference>
<evidence type="ECO:0000313" key="16">
    <source>
        <dbReference type="Proteomes" id="UP000472265"/>
    </source>
</evidence>
<dbReference type="GO" id="GO:0016176">
    <property type="term" value="F:superoxide-generating NADPH oxidase activator activity"/>
    <property type="evidence" value="ECO:0007669"/>
    <property type="project" value="TreeGrafter"/>
</dbReference>
<organism evidence="15 16">
    <name type="scientific">Sparus aurata</name>
    <name type="common">Gilthead sea bream</name>
    <dbReference type="NCBI Taxonomy" id="8175"/>
    <lineage>
        <taxon>Eukaryota</taxon>
        <taxon>Metazoa</taxon>
        <taxon>Chordata</taxon>
        <taxon>Craniata</taxon>
        <taxon>Vertebrata</taxon>
        <taxon>Euteleostomi</taxon>
        <taxon>Actinopterygii</taxon>
        <taxon>Neopterygii</taxon>
        <taxon>Teleostei</taxon>
        <taxon>Neoteleostei</taxon>
        <taxon>Acanthomorphata</taxon>
        <taxon>Eupercaria</taxon>
        <taxon>Spariformes</taxon>
        <taxon>Sparidae</taxon>
        <taxon>Sparus</taxon>
    </lineage>
</organism>
<dbReference type="CDD" id="cd12020">
    <property type="entry name" value="SH3_Tks5_5"/>
    <property type="match status" value="1"/>
</dbReference>
<dbReference type="InterPro" id="IPR035450">
    <property type="entry name" value="SH3PXD2A_SH3_1"/>
</dbReference>
<dbReference type="FunFam" id="2.30.30.40:FF:000020">
    <property type="entry name" value="SH3 and PX domain-containing protein 2A"/>
    <property type="match status" value="1"/>
</dbReference>
<dbReference type="InterPro" id="IPR035454">
    <property type="entry name" value="SH3PXD2A_SH3_5"/>
</dbReference>
<evidence type="ECO:0000313" key="15">
    <source>
        <dbReference type="Ensembl" id="ENSSAUP00010019636.1"/>
    </source>
</evidence>
<dbReference type="Ensembl" id="ENSSAUT00010020774.1">
    <property type="protein sequence ID" value="ENSSAUP00010019636.1"/>
    <property type="gene ID" value="ENSSAUG00010008689.1"/>
</dbReference>
<feature type="domain" description="SH3" evidence="13">
    <location>
        <begin position="787"/>
        <end position="846"/>
    </location>
</feature>
<feature type="compositionally biased region" description="Low complexity" evidence="12">
    <location>
        <begin position="663"/>
        <end position="673"/>
    </location>
</feature>
<dbReference type="CDD" id="cd12077">
    <property type="entry name" value="SH3_Tks5_2"/>
    <property type="match status" value="1"/>
</dbReference>
<dbReference type="PANTHER" id="PTHR15706">
    <property type="entry name" value="SH3 MULTIPLE DOMAIN"/>
    <property type="match status" value="1"/>
</dbReference>
<dbReference type="FunFam" id="2.30.30.40:FF:000141">
    <property type="entry name" value="SH3 and PX domain-containing protein 2A"/>
    <property type="match status" value="1"/>
</dbReference>
<feature type="region of interest" description="Disordered" evidence="12">
    <location>
        <begin position="985"/>
        <end position="1030"/>
    </location>
</feature>
<dbReference type="GO" id="GO:0005737">
    <property type="term" value="C:cytoplasm"/>
    <property type="evidence" value="ECO:0007669"/>
    <property type="project" value="UniProtKB-SubCell"/>
</dbReference>
<feature type="region of interest" description="Disordered" evidence="12">
    <location>
        <begin position="850"/>
        <end position="869"/>
    </location>
</feature>
<proteinExistence type="inferred from homology"/>
<feature type="region of interest" description="Disordered" evidence="12">
    <location>
        <begin position="465"/>
        <end position="568"/>
    </location>
</feature>
<evidence type="ECO:0000256" key="6">
    <source>
        <dbReference type="ARBA" id="ARBA00022553"/>
    </source>
</evidence>
<evidence type="ECO:0000256" key="9">
    <source>
        <dbReference type="ARBA" id="ARBA00023273"/>
    </source>
</evidence>
<accession>A0A671V163</accession>
<feature type="compositionally biased region" description="Polar residues" evidence="12">
    <location>
        <begin position="754"/>
        <end position="777"/>
    </location>
</feature>
<feature type="domain" description="SH3" evidence="13">
    <location>
        <begin position="127"/>
        <end position="186"/>
    </location>
</feature>
<dbReference type="InterPro" id="IPR035453">
    <property type="entry name" value="SH3PXD2A_SH3_4"/>
</dbReference>
<feature type="domain" description="PX" evidence="14">
    <location>
        <begin position="1"/>
        <end position="105"/>
    </location>
</feature>
<evidence type="ECO:0000256" key="8">
    <source>
        <dbReference type="ARBA" id="ARBA00022949"/>
    </source>
</evidence>
<protein>
    <recommendedName>
        <fullName evidence="10">SH3 and PX domain-containing protein 2A</fullName>
    </recommendedName>
</protein>
<dbReference type="PROSITE" id="PS50195">
    <property type="entry name" value="PX"/>
    <property type="match status" value="1"/>
</dbReference>
<evidence type="ECO:0000256" key="1">
    <source>
        <dbReference type="ARBA" id="ARBA00004188"/>
    </source>
</evidence>
<comment type="similarity">
    <text evidence="3">Belongs to the SH3PXD2 family.</text>
</comment>
<gene>
    <name evidence="15" type="primary">SH3PXD2A</name>
    <name evidence="15" type="synonym">sh3pxd2aa</name>
</gene>
<dbReference type="GO" id="GO:0042554">
    <property type="term" value="P:superoxide anion generation"/>
    <property type="evidence" value="ECO:0007669"/>
    <property type="project" value="TreeGrafter"/>
</dbReference>
<evidence type="ECO:0000256" key="11">
    <source>
        <dbReference type="PROSITE-ProRule" id="PRU00192"/>
    </source>
</evidence>
<dbReference type="CDD" id="cd12074">
    <property type="entry name" value="SH3_Tks5_1"/>
    <property type="match status" value="1"/>
</dbReference>
<keyword evidence="7" id="KW-0677">Repeat</keyword>
<reference evidence="15" key="3">
    <citation type="submission" date="2025-09" db="UniProtKB">
        <authorList>
            <consortium name="Ensembl"/>
        </authorList>
    </citation>
    <scope>IDENTIFICATION</scope>
</reference>
<keyword evidence="4 11" id="KW-0728">SH3 domain</keyword>
<evidence type="ECO:0000256" key="4">
    <source>
        <dbReference type="ARBA" id="ARBA00022443"/>
    </source>
</evidence>
<evidence type="ECO:0000259" key="13">
    <source>
        <dbReference type="PROSITE" id="PS50002"/>
    </source>
</evidence>
<dbReference type="GO" id="GO:0035091">
    <property type="term" value="F:phosphatidylinositol binding"/>
    <property type="evidence" value="ECO:0007669"/>
    <property type="project" value="InterPro"/>
</dbReference>
<keyword evidence="5" id="KW-0963">Cytoplasm</keyword>